<dbReference type="GO" id="GO:0008773">
    <property type="term" value="F:[protein-PII] uridylyltransferase activity"/>
    <property type="evidence" value="ECO:0007669"/>
    <property type="project" value="UniProtKB-UniRule"/>
</dbReference>
<dbReference type="PROSITE" id="PS51831">
    <property type="entry name" value="HD"/>
    <property type="match status" value="1"/>
</dbReference>
<dbReference type="GO" id="GO:0008081">
    <property type="term" value="F:phosphoric diester hydrolase activity"/>
    <property type="evidence" value="ECO:0007669"/>
    <property type="project" value="UniProtKB-UniRule"/>
</dbReference>
<dbReference type="Pfam" id="PF08335">
    <property type="entry name" value="GlnD_UR_UTase"/>
    <property type="match status" value="1"/>
</dbReference>
<dbReference type="InterPro" id="IPR043519">
    <property type="entry name" value="NT_sf"/>
</dbReference>
<evidence type="ECO:0000256" key="4">
    <source>
        <dbReference type="ARBA" id="ARBA00022801"/>
    </source>
</evidence>
<comment type="domain">
    <text evidence="7">Has four distinct domains: an N-terminal nucleotidyltransferase (NT) domain responsible for UTase activity, a central HD domain that encodes UR activity, and two C-terminal ACT domains that seem to have a role in glutamine sensing.</text>
</comment>
<dbReference type="GO" id="GO:0006808">
    <property type="term" value="P:regulation of nitrogen utilization"/>
    <property type="evidence" value="ECO:0007669"/>
    <property type="project" value="UniProtKB-UniRule"/>
</dbReference>
<keyword evidence="4 7" id="KW-0378">Hydrolase</keyword>
<reference evidence="9" key="1">
    <citation type="journal article" date="2021" name="Nat. Microbiol.">
        <title>Cocultivation of an ultrasmall environmental parasitic bacterium with lytic ability against bacteria associated with wastewater foams.</title>
        <authorList>
            <person name="Batinovic S."/>
            <person name="Rose J.J.A."/>
            <person name="Ratcliffe J."/>
            <person name="Seviour R.J."/>
            <person name="Petrovski S."/>
        </authorList>
    </citation>
    <scope>NUCLEOTIDE SEQUENCE</scope>
    <source>
        <strain evidence="9">CON44</strain>
    </source>
</reference>
<evidence type="ECO:0000256" key="1">
    <source>
        <dbReference type="ARBA" id="ARBA00022679"/>
    </source>
</evidence>
<dbReference type="SMART" id="SM00471">
    <property type="entry name" value="HDc"/>
    <property type="match status" value="1"/>
</dbReference>
<dbReference type="EMBL" id="CP045810">
    <property type="protein sequence ID" value="QHN41933.1"/>
    <property type="molecule type" value="Genomic_DNA"/>
</dbReference>
<dbReference type="NCBIfam" id="NF002895">
    <property type="entry name" value="PRK03381.1"/>
    <property type="match status" value="1"/>
</dbReference>
<comment type="catalytic activity">
    <reaction evidence="7">
        <text>[protein-PII]-uridylyl-L-tyrosine + H2O = [protein-PII]-L-tyrosine + UMP + H(+)</text>
        <dbReference type="Rhea" id="RHEA:48600"/>
        <dbReference type="Rhea" id="RHEA-COMP:12147"/>
        <dbReference type="Rhea" id="RHEA-COMP:12148"/>
        <dbReference type="ChEBI" id="CHEBI:15377"/>
        <dbReference type="ChEBI" id="CHEBI:15378"/>
        <dbReference type="ChEBI" id="CHEBI:46858"/>
        <dbReference type="ChEBI" id="CHEBI:57865"/>
        <dbReference type="ChEBI" id="CHEBI:90602"/>
    </reaction>
</comment>
<comment type="similarity">
    <text evidence="7">Belongs to the GlnD family.</text>
</comment>
<dbReference type="Gene3D" id="1.10.3090.10">
    <property type="entry name" value="cca-adding enzyme, domain 2"/>
    <property type="match status" value="1"/>
</dbReference>
<keyword evidence="6 7" id="KW-0511">Multifunctional enzyme</keyword>
<dbReference type="PANTHER" id="PTHR47320">
    <property type="entry name" value="BIFUNCTIONAL URIDYLYLTRANSFERASE/URIDYLYL-REMOVING ENZYME"/>
    <property type="match status" value="1"/>
</dbReference>
<dbReference type="InterPro" id="IPR003607">
    <property type="entry name" value="HD/PDEase_dom"/>
</dbReference>
<dbReference type="SUPFAM" id="SSF109604">
    <property type="entry name" value="HD-domain/PDEase-like"/>
    <property type="match status" value="1"/>
</dbReference>
<dbReference type="InterPro" id="IPR006674">
    <property type="entry name" value="HD_domain"/>
</dbReference>
<dbReference type="InterPro" id="IPR010043">
    <property type="entry name" value="UTase/UR"/>
</dbReference>
<proteinExistence type="inferred from homology"/>
<dbReference type="PROSITE" id="PS51671">
    <property type="entry name" value="ACT"/>
    <property type="match status" value="2"/>
</dbReference>
<feature type="compositionally biased region" description="Gly residues" evidence="8">
    <location>
        <begin position="886"/>
        <end position="895"/>
    </location>
</feature>
<organism evidence="9">
    <name type="scientific">Gordonia amarae</name>
    <dbReference type="NCBI Taxonomy" id="36821"/>
    <lineage>
        <taxon>Bacteria</taxon>
        <taxon>Bacillati</taxon>
        <taxon>Actinomycetota</taxon>
        <taxon>Actinomycetes</taxon>
        <taxon>Mycobacteriales</taxon>
        <taxon>Gordoniaceae</taxon>
        <taxon>Gordonia</taxon>
    </lineage>
</organism>
<evidence type="ECO:0000256" key="3">
    <source>
        <dbReference type="ARBA" id="ARBA00022737"/>
    </source>
</evidence>
<protein>
    <recommendedName>
        <fullName evidence="7">Bifunctional uridylyltransferase/uridylyl-removing enzyme</fullName>
        <shortName evidence="7">UTase/UR</shortName>
    </recommendedName>
    <alternativeName>
        <fullName evidence="7">Bifunctional [protein-PII] modification enzyme</fullName>
    </alternativeName>
    <alternativeName>
        <fullName evidence="7">Bifunctional nitrogen sensor protein</fullName>
    </alternativeName>
    <domain>
        <recommendedName>
            <fullName evidence="7">[Protein-PII] uridylyltransferase</fullName>
            <shortName evidence="7">PII uridylyltransferase</shortName>
            <shortName evidence="7">UTase</shortName>
            <ecNumber evidence="7">2.7.7.59</ecNumber>
        </recommendedName>
    </domain>
    <domain>
        <recommendedName>
            <fullName evidence="7">[Protein-PII]-UMP uridylyl-removing enzyme</fullName>
            <shortName evidence="7">UR</shortName>
            <ecNumber evidence="7">3.1.4.-</ecNumber>
        </recommendedName>
    </domain>
</protein>
<keyword evidence="1 7" id="KW-0808">Transferase</keyword>
<dbReference type="CDD" id="cd04873">
    <property type="entry name" value="ACT_UUR-ACR-like"/>
    <property type="match status" value="1"/>
</dbReference>
<dbReference type="Pfam" id="PF01966">
    <property type="entry name" value="HD"/>
    <property type="match status" value="1"/>
</dbReference>
<evidence type="ECO:0000256" key="5">
    <source>
        <dbReference type="ARBA" id="ARBA00022842"/>
    </source>
</evidence>
<evidence type="ECO:0000256" key="2">
    <source>
        <dbReference type="ARBA" id="ARBA00022695"/>
    </source>
</evidence>
<name>A0A857KTP5_9ACTN</name>
<keyword evidence="2 7" id="KW-0548">Nucleotidyltransferase</keyword>
<evidence type="ECO:0000313" key="9">
    <source>
        <dbReference type="EMBL" id="QHN41933.1"/>
    </source>
</evidence>
<dbReference type="PIRSF" id="PIRSF006288">
    <property type="entry name" value="PII_uridyltransf"/>
    <property type="match status" value="1"/>
</dbReference>
<dbReference type="NCBIfam" id="TIGR01693">
    <property type="entry name" value="UTase_glnD"/>
    <property type="match status" value="1"/>
</dbReference>
<keyword evidence="5 7" id="KW-0460">Magnesium</keyword>
<dbReference type="SUPFAM" id="SSF55021">
    <property type="entry name" value="ACT-like"/>
    <property type="match status" value="2"/>
</dbReference>
<sequence>MTHQARGRDHLTIGCARVVSRTGRRSARSRICPSTNLRGIEKPMAATDLAQARRQLLTSARSGKLDAPGLRQVLVDLHEFWLNSKGAELGITADSGLAIVAVGGLGRGELLPYSDLDLILLHDDLPAAKVSEVADGLWYPLWDANIPLDHSVRTVPQALSVAAEDVTAALGLLEARHIAGDEDLSKLLIGGVRQQWRSQIRTRFPDIVTHAQDRWRRAGDIAHRAEPDLKSGRGGLRDVQLLGALAIAQLTDGVSQARADPSGSAPQTAYVRLLDIRTELHRIAGRPREQVRAQDADEIGAALRIGDRFDLARSISDAARTISYSIDVGLRTAGNALPRRGLAKLRRPPVRRPLDEGVVEHNGEVVLARNAIPSRDPGLILRVAASSARTGLPISASTLSRLADYAPELREPWPREALSDMIVLLGSGHHMVDPIEALDRTGLWGRLIPEWGAVRDLPPRDAIHSWTVDRHLVETASYASAMTTRVTRPDLLVLGALIHDLGKGRGADHSIVGAELAIQLGNRMGLWPQDVTILSEMVRHHLLLPSVATRRDLEDPDTAQFVVDTLGGNRVLLELLAALAEADSLATGPGVWGDWKSSLIHDLVRRCMRLIDGVEPVVAEPLSPEQIALAEAGGFAVEISPAEGLHTYTVTMVAPDRPGLLSKMAGVLGLHGLRAQSASVRSHDGSAVNSFVVVPRFGSPPEVGLMRQQLIAAVEGKVDVLARLDAREAESPIPTIASVSEGIGALAGVSASAGSTDPATDGSGHAKFAVPALFAVAPARILWSGVPGESSGAGADAVGGQAILELRVDDRIGLLSRVSAVLEAHGVDVRWAKVTTLGNTVVDTFCIRRSDPERSVDDPDFRAAVEADILKVCPQPQPRVEPNSGNGPGGTGGTSRSGVPIS</sequence>
<dbReference type="EC" id="2.7.7.59" evidence="7"/>
<comment type="function">
    <text evidence="7">Modifies, by uridylylation and deuridylylation, the PII regulatory proteins (GlnB and homologs), in response to the nitrogen status of the cell that GlnD senses through the glutamine level. Under low glutamine levels, catalyzes the conversion of the PII proteins and UTP to PII-UMP and PPi, while under higher glutamine levels, GlnD hydrolyzes PII-UMP to PII and UMP (deuridylylation). Thus, controls uridylylation state and activity of the PII proteins, and plays an important role in the regulation of nitrogen metabolism.</text>
</comment>
<comment type="caution">
    <text evidence="7">Lacks conserved residue(s) required for the propagation of feature annotation.</text>
</comment>
<feature type="region of interest" description="Disordered" evidence="8">
    <location>
        <begin position="872"/>
        <end position="902"/>
    </location>
</feature>
<dbReference type="InterPro" id="IPR002912">
    <property type="entry name" value="ACT_dom"/>
</dbReference>
<accession>A0A857KTP5</accession>
<dbReference type="AlphaFoldDB" id="A0A857KTP5"/>
<evidence type="ECO:0000256" key="7">
    <source>
        <dbReference type="HAMAP-Rule" id="MF_00277"/>
    </source>
</evidence>
<keyword evidence="3" id="KW-0677">Repeat</keyword>
<dbReference type="HAMAP" id="MF_00277">
    <property type="entry name" value="PII_uridylyl_transf"/>
    <property type="match status" value="1"/>
</dbReference>
<evidence type="ECO:0000256" key="6">
    <source>
        <dbReference type="ARBA" id="ARBA00023268"/>
    </source>
</evidence>
<comment type="cofactor">
    <cofactor evidence="7">
        <name>Mg(2+)</name>
        <dbReference type="ChEBI" id="CHEBI:18420"/>
    </cofactor>
</comment>
<dbReference type="InterPro" id="IPR045865">
    <property type="entry name" value="ACT-like_dom_sf"/>
</dbReference>
<evidence type="ECO:0000256" key="8">
    <source>
        <dbReference type="SAM" id="MobiDB-lite"/>
    </source>
</evidence>
<feature type="region of interest" description="Uridylyltransferase" evidence="7">
    <location>
        <begin position="1"/>
        <end position="353"/>
    </location>
</feature>
<dbReference type="PANTHER" id="PTHR47320:SF1">
    <property type="entry name" value="BIFUNCTIONAL URIDYLYLTRANSFERASE_URIDYLYL-REMOVING ENZYME"/>
    <property type="match status" value="1"/>
</dbReference>
<gene>
    <name evidence="7" type="primary">glnD</name>
    <name evidence="9" type="ORF">GII30_09555</name>
</gene>
<dbReference type="InterPro" id="IPR013546">
    <property type="entry name" value="PII_UdlTrfase/GS_AdlTrfase"/>
</dbReference>
<comment type="catalytic activity">
    <reaction evidence="7">
        <text>[protein-PII]-L-tyrosine + UTP = [protein-PII]-uridylyl-L-tyrosine + diphosphate</text>
        <dbReference type="Rhea" id="RHEA:13673"/>
        <dbReference type="Rhea" id="RHEA-COMP:12147"/>
        <dbReference type="Rhea" id="RHEA-COMP:12148"/>
        <dbReference type="ChEBI" id="CHEBI:33019"/>
        <dbReference type="ChEBI" id="CHEBI:46398"/>
        <dbReference type="ChEBI" id="CHEBI:46858"/>
        <dbReference type="ChEBI" id="CHEBI:90602"/>
        <dbReference type="EC" id="2.7.7.59"/>
    </reaction>
</comment>
<comment type="activity regulation">
    <text evidence="7">Uridylyltransferase (UTase) activity is inhibited by glutamine, while glutamine activates uridylyl-removing (UR) activity.</text>
</comment>
<dbReference type="SUPFAM" id="SSF81301">
    <property type="entry name" value="Nucleotidyltransferase"/>
    <property type="match status" value="1"/>
</dbReference>
<dbReference type="EC" id="3.1.4.-" evidence="7"/>